<evidence type="ECO:0000313" key="13">
    <source>
        <dbReference type="EMBL" id="POF64319.1"/>
    </source>
</evidence>
<sequence>MPRLDDKTLYALPPGTADLLDGTCGEPFSILGRHNAGAVDIVRVFHRDARRVRLVIRRPHGGWAERAMRRIDDTGLYIGHIPAGASYRLRITWADGVQETEDPYSFPALLCERELELFSSGRATGLDQIMGAHPMQVDTVAGVRFAVWAPHAQRVSVIGDFNIWDGRRHPMRLHPSVGVWEIFIPGLGAGERYKYEILDRQGHIVPHKADPFARQAEIPPATASVIAPPALPAWTDGEWMRDRARWQADDAPITIYALHAPSWRRPKGDPALTMSWDALAGALIAHVQAGGFTHVGFLPVMEHPSGWSWGCVPLGLFCPSARHGPPDGFARLVDACHGVGIGVIVDWIPDRLSPDLHGIACFDGTALYEHPHPRPHDRSAAEGTPLCYDLGRPEVRGFLIASALMWLEHYHVDGLRVDLRGHVAWHEDEITAFLRELNMAIAQRVPDALVIASGGLSGPGVTMPAEHGGYGFSFEWNRAMPCHLRTYLGHDPQWRGQHHMDMVALSGQAFSEKYILCHSHADTAHAAPALLLRFPGDAWRRHATLRIYLAFLWAWPGKKLMFMGQEFAPDVPWNPEGELPWDRADLPFAMGTRRMAGDLNRLYRACPALHRGDCVPGGFAWVIADDTANSVFAWMRQDRDNAPVLIVCNMTPEVHHDYHVGVPHDGYWHEVFNSDAIEYGGSGVGNAGGVHSRPYWIHGQAHACVLTLPPLGVVYLSMARVSP</sequence>
<keyword evidence="9" id="KW-0320">Glycogen biosynthesis</keyword>
<dbReference type="InterPro" id="IPR006048">
    <property type="entry name" value="A-amylase/branching_C"/>
</dbReference>
<comment type="caution">
    <text evidence="13">The sequence shown here is derived from an EMBL/GenBank/DDBJ whole genome shotgun (WGS) entry which is preliminary data.</text>
</comment>
<dbReference type="Gene3D" id="2.60.40.1180">
    <property type="entry name" value="Golgi alpha-mannosidase II"/>
    <property type="match status" value="1"/>
</dbReference>
<dbReference type="SMART" id="SM00642">
    <property type="entry name" value="Aamy"/>
    <property type="match status" value="1"/>
</dbReference>
<dbReference type="PANTHER" id="PTHR43651">
    <property type="entry name" value="1,4-ALPHA-GLUCAN-BRANCHING ENZYME"/>
    <property type="match status" value="1"/>
</dbReference>
<dbReference type="FunFam" id="2.60.40.10:FF:000169">
    <property type="entry name" value="1,4-alpha-glucan branching enzyme GlgB"/>
    <property type="match status" value="1"/>
</dbReference>
<evidence type="ECO:0000256" key="7">
    <source>
        <dbReference type="ARBA" id="ARBA00022676"/>
    </source>
</evidence>
<evidence type="ECO:0000256" key="8">
    <source>
        <dbReference type="ARBA" id="ARBA00022679"/>
    </source>
</evidence>
<evidence type="ECO:0000256" key="10">
    <source>
        <dbReference type="ARBA" id="ARBA00023277"/>
    </source>
</evidence>
<dbReference type="GO" id="GO:0005978">
    <property type="term" value="P:glycogen biosynthetic process"/>
    <property type="evidence" value="ECO:0007669"/>
    <property type="project" value="UniProtKB-UniRule"/>
</dbReference>
<evidence type="ECO:0000256" key="11">
    <source>
        <dbReference type="NCBIfam" id="TIGR01515"/>
    </source>
</evidence>
<dbReference type="InterPro" id="IPR044143">
    <property type="entry name" value="GlgB_N_E_set_prok"/>
</dbReference>
<dbReference type="Gene3D" id="2.60.40.10">
    <property type="entry name" value="Immunoglobulins"/>
    <property type="match status" value="1"/>
</dbReference>
<protein>
    <recommendedName>
        <fullName evidence="5 11">1,4-alpha-glucan branching enzyme</fullName>
        <ecNumber evidence="5 11">2.4.1.18</ecNumber>
    </recommendedName>
</protein>
<dbReference type="PANTHER" id="PTHR43651:SF3">
    <property type="entry name" value="1,4-ALPHA-GLUCAN-BRANCHING ENZYME"/>
    <property type="match status" value="1"/>
</dbReference>
<dbReference type="Pfam" id="PF02806">
    <property type="entry name" value="Alpha-amylase_C"/>
    <property type="match status" value="1"/>
</dbReference>
<evidence type="ECO:0000256" key="6">
    <source>
        <dbReference type="ARBA" id="ARBA00022600"/>
    </source>
</evidence>
<evidence type="ECO:0000256" key="2">
    <source>
        <dbReference type="ARBA" id="ARBA00002953"/>
    </source>
</evidence>
<feature type="domain" description="Glycosyl hydrolase family 13 catalytic" evidence="12">
    <location>
        <begin position="254"/>
        <end position="610"/>
    </location>
</feature>
<dbReference type="SUPFAM" id="SSF81296">
    <property type="entry name" value="E set domains"/>
    <property type="match status" value="2"/>
</dbReference>
<proteinExistence type="inferred from homology"/>
<dbReference type="NCBIfam" id="TIGR01515">
    <property type="entry name" value="branching_enzym"/>
    <property type="match status" value="1"/>
</dbReference>
<dbReference type="InterPro" id="IPR006047">
    <property type="entry name" value="GH13_cat_dom"/>
</dbReference>
<dbReference type="InterPro" id="IPR054169">
    <property type="entry name" value="GlgB_N"/>
</dbReference>
<dbReference type="Pfam" id="PF02922">
    <property type="entry name" value="CBM_48"/>
    <property type="match status" value="1"/>
</dbReference>
<dbReference type="RefSeq" id="WP_110093898.1">
    <property type="nucleotide sequence ID" value="NZ_NKUE01000003.1"/>
</dbReference>
<evidence type="ECO:0000256" key="1">
    <source>
        <dbReference type="ARBA" id="ARBA00000826"/>
    </source>
</evidence>
<evidence type="ECO:0000256" key="3">
    <source>
        <dbReference type="ARBA" id="ARBA00004964"/>
    </source>
</evidence>
<keyword evidence="10" id="KW-0119">Carbohydrate metabolism</keyword>
<dbReference type="Gene3D" id="3.20.20.80">
    <property type="entry name" value="Glycosidases"/>
    <property type="match status" value="1"/>
</dbReference>
<dbReference type="FunFam" id="2.60.40.1180:FF:000002">
    <property type="entry name" value="1,4-alpha-glucan branching enzyme GlgB"/>
    <property type="match status" value="1"/>
</dbReference>
<keyword evidence="7 13" id="KW-0328">Glycosyltransferase</keyword>
<dbReference type="InterPro" id="IPR004193">
    <property type="entry name" value="Glyco_hydro_13_N"/>
</dbReference>
<dbReference type="InterPro" id="IPR006407">
    <property type="entry name" value="GlgB"/>
</dbReference>
<evidence type="ECO:0000256" key="9">
    <source>
        <dbReference type="ARBA" id="ARBA00023056"/>
    </source>
</evidence>
<dbReference type="InterPro" id="IPR013780">
    <property type="entry name" value="Glyco_hydro_b"/>
</dbReference>
<dbReference type="AlphaFoldDB" id="A0A2S3W619"/>
<accession>A0A2S3W619</accession>
<name>A0A2S3W619_9PROT</name>
<dbReference type="Proteomes" id="UP000237344">
    <property type="component" value="Unassembled WGS sequence"/>
</dbReference>
<comment type="pathway">
    <text evidence="3">Glycan biosynthesis; glycogen biosynthesis.</text>
</comment>
<evidence type="ECO:0000313" key="14">
    <source>
        <dbReference type="Proteomes" id="UP000237344"/>
    </source>
</evidence>
<dbReference type="GO" id="GO:0043169">
    <property type="term" value="F:cation binding"/>
    <property type="evidence" value="ECO:0007669"/>
    <property type="project" value="InterPro"/>
</dbReference>
<dbReference type="InterPro" id="IPR013783">
    <property type="entry name" value="Ig-like_fold"/>
</dbReference>
<dbReference type="Pfam" id="PF22019">
    <property type="entry name" value="GlgB_N"/>
    <property type="match status" value="1"/>
</dbReference>
<dbReference type="GO" id="GO:0004553">
    <property type="term" value="F:hydrolase activity, hydrolyzing O-glycosyl compounds"/>
    <property type="evidence" value="ECO:0007669"/>
    <property type="project" value="InterPro"/>
</dbReference>
<dbReference type="CDD" id="cd11322">
    <property type="entry name" value="AmyAc_Glg_BE"/>
    <property type="match status" value="1"/>
</dbReference>
<reference evidence="13 14" key="1">
    <citation type="submission" date="2018-01" db="EMBL/GenBank/DDBJ databases">
        <title>Draft Genome Sequence of Komagataeibacter maltaceti LMG 1529, a Vinegar Producing Acetic Acid Bacterium Isolated from Malt Vinegar Brewery Acetifiers.</title>
        <authorList>
            <person name="Zhang Q."/>
            <person name="Hollensteiner J."/>
            <person name="Poehlein A."/>
            <person name="Daniel R."/>
        </authorList>
    </citation>
    <scope>NUCLEOTIDE SEQUENCE [LARGE SCALE GENOMIC DNA]</scope>
    <source>
        <strain evidence="13 14">LMG 1529</strain>
    </source>
</reference>
<gene>
    <name evidence="13" type="primary">glgB_1</name>
    <name evidence="13" type="ORF">KMAL_02140</name>
</gene>
<keyword evidence="14" id="KW-1185">Reference proteome</keyword>
<dbReference type="SUPFAM" id="SSF51011">
    <property type="entry name" value="Glycosyl hydrolase domain"/>
    <property type="match status" value="1"/>
</dbReference>
<dbReference type="GO" id="GO:0005829">
    <property type="term" value="C:cytosol"/>
    <property type="evidence" value="ECO:0007669"/>
    <property type="project" value="TreeGrafter"/>
</dbReference>
<dbReference type="CDD" id="cd02855">
    <property type="entry name" value="E_set_GBE_prok_N"/>
    <property type="match status" value="1"/>
</dbReference>
<dbReference type="InterPro" id="IPR014756">
    <property type="entry name" value="Ig_E-set"/>
</dbReference>
<keyword evidence="8 13" id="KW-0808">Transferase</keyword>
<dbReference type="OrthoDB" id="9800174at2"/>
<dbReference type="EC" id="2.4.1.18" evidence="5 11"/>
<dbReference type="UniPathway" id="UPA00164"/>
<comment type="similarity">
    <text evidence="4">Belongs to the glycosyl hydrolase 13 family. GlgB subfamily.</text>
</comment>
<dbReference type="InterPro" id="IPR017853">
    <property type="entry name" value="GH"/>
</dbReference>
<dbReference type="InterPro" id="IPR037439">
    <property type="entry name" value="Branching_enzy"/>
</dbReference>
<comment type="catalytic activity">
    <reaction evidence="1">
        <text>Transfers a segment of a (1-&gt;4)-alpha-D-glucan chain to a primary hydroxy group in a similar glucan chain.</text>
        <dbReference type="EC" id="2.4.1.18"/>
    </reaction>
</comment>
<organism evidence="13 14">
    <name type="scientific">Novacetimonas maltaceti</name>
    <dbReference type="NCBI Taxonomy" id="1203393"/>
    <lineage>
        <taxon>Bacteria</taxon>
        <taxon>Pseudomonadati</taxon>
        <taxon>Pseudomonadota</taxon>
        <taxon>Alphaproteobacteria</taxon>
        <taxon>Acetobacterales</taxon>
        <taxon>Acetobacteraceae</taxon>
        <taxon>Novacetimonas</taxon>
    </lineage>
</organism>
<dbReference type="EMBL" id="POTC01000001">
    <property type="protein sequence ID" value="POF64319.1"/>
    <property type="molecule type" value="Genomic_DNA"/>
</dbReference>
<evidence type="ECO:0000256" key="4">
    <source>
        <dbReference type="ARBA" id="ARBA00009000"/>
    </source>
</evidence>
<dbReference type="GO" id="GO:0003844">
    <property type="term" value="F:1,4-alpha-glucan branching enzyme activity"/>
    <property type="evidence" value="ECO:0007669"/>
    <property type="project" value="UniProtKB-UniRule"/>
</dbReference>
<comment type="function">
    <text evidence="2">Catalyzes the formation of the alpha-1,6-glucosidic linkages in glycogen by scission of a 1,4-alpha-linked oligosaccharide from growing alpha-1,4-glucan chains and the subsequent attachment of the oligosaccharide to the alpha-1,6 position.</text>
</comment>
<evidence type="ECO:0000256" key="5">
    <source>
        <dbReference type="ARBA" id="ARBA00012541"/>
    </source>
</evidence>
<dbReference type="SUPFAM" id="SSF51445">
    <property type="entry name" value="(Trans)glycosidases"/>
    <property type="match status" value="1"/>
</dbReference>
<evidence type="ECO:0000259" key="12">
    <source>
        <dbReference type="SMART" id="SM00642"/>
    </source>
</evidence>
<dbReference type="PIRSF" id="PIRSF000463">
    <property type="entry name" value="GlgB"/>
    <property type="match status" value="1"/>
</dbReference>
<keyword evidence="6" id="KW-0321">Glycogen metabolism</keyword>